<feature type="non-terminal residue" evidence="2">
    <location>
        <position position="1"/>
    </location>
</feature>
<evidence type="ECO:0000313" key="2">
    <source>
        <dbReference type="EMBL" id="SVE04536.1"/>
    </source>
</evidence>
<sequence length="71" mass="7695">VTGSTAWETTEVADVSGDGEIHHATVTTPATTMPRINPILRRPATLRDRLEDMRAILSPFGFKSAGRCLSN</sequence>
<gene>
    <name evidence="2" type="ORF">METZ01_LOCUS457390</name>
</gene>
<organism evidence="2">
    <name type="scientific">marine metagenome</name>
    <dbReference type="NCBI Taxonomy" id="408172"/>
    <lineage>
        <taxon>unclassified sequences</taxon>
        <taxon>metagenomes</taxon>
        <taxon>ecological metagenomes</taxon>
    </lineage>
</organism>
<dbReference type="EMBL" id="UINC01190396">
    <property type="protein sequence ID" value="SVE04536.1"/>
    <property type="molecule type" value="Genomic_DNA"/>
</dbReference>
<proteinExistence type="predicted"/>
<protein>
    <submittedName>
        <fullName evidence="2">Uncharacterized protein</fullName>
    </submittedName>
</protein>
<dbReference type="AlphaFoldDB" id="A0A383A9I9"/>
<name>A0A383A9I9_9ZZZZ</name>
<feature type="region of interest" description="Disordered" evidence="1">
    <location>
        <begin position="1"/>
        <end position="22"/>
    </location>
</feature>
<reference evidence="2" key="1">
    <citation type="submission" date="2018-05" db="EMBL/GenBank/DDBJ databases">
        <authorList>
            <person name="Lanie J.A."/>
            <person name="Ng W.-L."/>
            <person name="Kazmierczak K.M."/>
            <person name="Andrzejewski T.M."/>
            <person name="Davidsen T.M."/>
            <person name="Wayne K.J."/>
            <person name="Tettelin H."/>
            <person name="Glass J.I."/>
            <person name="Rusch D."/>
            <person name="Podicherti R."/>
            <person name="Tsui H.-C.T."/>
            <person name="Winkler M.E."/>
        </authorList>
    </citation>
    <scope>NUCLEOTIDE SEQUENCE</scope>
</reference>
<accession>A0A383A9I9</accession>
<evidence type="ECO:0000256" key="1">
    <source>
        <dbReference type="SAM" id="MobiDB-lite"/>
    </source>
</evidence>